<feature type="compositionally biased region" description="Polar residues" evidence="1">
    <location>
        <begin position="40"/>
        <end position="56"/>
    </location>
</feature>
<gene>
    <name evidence="2" type="ORF">JTE90_003194</name>
</gene>
<reference evidence="2 3" key="1">
    <citation type="journal article" date="2022" name="Nat. Ecol. Evol.">
        <title>A masculinizing supergene underlies an exaggerated male reproductive morph in a spider.</title>
        <authorList>
            <person name="Hendrickx F."/>
            <person name="De Corte Z."/>
            <person name="Sonet G."/>
            <person name="Van Belleghem S.M."/>
            <person name="Kostlbacher S."/>
            <person name="Vangestel C."/>
        </authorList>
    </citation>
    <scope>NUCLEOTIDE SEQUENCE [LARGE SCALE GENOMIC DNA]</scope>
    <source>
        <strain evidence="2">W744_W776</strain>
    </source>
</reference>
<feature type="compositionally biased region" description="Basic and acidic residues" evidence="1">
    <location>
        <begin position="1"/>
        <end position="12"/>
    </location>
</feature>
<name>A0AAV6UNT5_9ARAC</name>
<dbReference type="EMBL" id="JAFNEN010000312">
    <property type="protein sequence ID" value="KAG8186112.1"/>
    <property type="molecule type" value="Genomic_DNA"/>
</dbReference>
<accession>A0AAV6UNT5</accession>
<comment type="caution">
    <text evidence="2">The sequence shown here is derived from an EMBL/GenBank/DDBJ whole genome shotgun (WGS) entry which is preliminary data.</text>
</comment>
<evidence type="ECO:0000313" key="3">
    <source>
        <dbReference type="Proteomes" id="UP000827092"/>
    </source>
</evidence>
<feature type="region of interest" description="Disordered" evidence="1">
    <location>
        <begin position="1"/>
        <end position="86"/>
    </location>
</feature>
<organism evidence="2 3">
    <name type="scientific">Oedothorax gibbosus</name>
    <dbReference type="NCBI Taxonomy" id="931172"/>
    <lineage>
        <taxon>Eukaryota</taxon>
        <taxon>Metazoa</taxon>
        <taxon>Ecdysozoa</taxon>
        <taxon>Arthropoda</taxon>
        <taxon>Chelicerata</taxon>
        <taxon>Arachnida</taxon>
        <taxon>Araneae</taxon>
        <taxon>Araneomorphae</taxon>
        <taxon>Entelegynae</taxon>
        <taxon>Araneoidea</taxon>
        <taxon>Linyphiidae</taxon>
        <taxon>Erigoninae</taxon>
        <taxon>Oedothorax</taxon>
    </lineage>
</organism>
<keyword evidence="3" id="KW-1185">Reference proteome</keyword>
<dbReference type="AlphaFoldDB" id="A0AAV6UNT5"/>
<evidence type="ECO:0000313" key="2">
    <source>
        <dbReference type="EMBL" id="KAG8186112.1"/>
    </source>
</evidence>
<proteinExistence type="predicted"/>
<evidence type="ECO:0000256" key="1">
    <source>
        <dbReference type="SAM" id="MobiDB-lite"/>
    </source>
</evidence>
<protein>
    <submittedName>
        <fullName evidence="2">Uncharacterized protein</fullName>
    </submittedName>
</protein>
<dbReference type="Proteomes" id="UP000827092">
    <property type="component" value="Unassembled WGS sequence"/>
</dbReference>
<sequence length="86" mass="9313">MTEVEHSKKGTHSEGSSEMETHLKSEVSQLAGSNPYARNDSPNQHQHGRSSPSSTQQHERPPPDSGKPSARAGLPDDQSRQVAAQK</sequence>